<dbReference type="PANTHER" id="PTHR43065">
    <property type="entry name" value="SENSOR HISTIDINE KINASE"/>
    <property type="match status" value="1"/>
</dbReference>
<sequence length="416" mass="45478">MKVILIVDDNSTNLRTLGEMLRPFYRIRLADSGAEALRIVGSQPQPDLILLDVMMPGMDGYEVLRQLQADEATRYIPVIFVTALHDEDSELRGFELGAADFLQKPVRSAIALSRIRAQLDAKEVRDSLRKSNRTMVSQMEEGARQLEVAQMQLLQSEKMASIGQLSAGIAHEINNPIGFVASNLSALARYLQDLLAVAALCAENPGGRDAEAILADVRAHLRRIDFDFLREDVSGLVAETRDGVDRVRQIVADLKGFSHSGDSEWVWADVHAGLDSTLNIARNEFKYHCKLVKEYGELPHIRCIPSQLNQVFMNLVVNAAQAIEGEGQITVRTECTGDNSVQVSVSDTGSGIDPDKLSQIFEPFYTTKPVGKGTGLGLSLSWGIVERHGGSIKVLSEPGKGTTFNVRLPIDGPTGG</sequence>
<dbReference type="InterPro" id="IPR003594">
    <property type="entry name" value="HATPase_dom"/>
</dbReference>
<dbReference type="Gene3D" id="1.10.287.130">
    <property type="match status" value="1"/>
</dbReference>
<evidence type="ECO:0000256" key="1">
    <source>
        <dbReference type="ARBA" id="ARBA00000085"/>
    </source>
</evidence>
<dbReference type="InterPro" id="IPR001789">
    <property type="entry name" value="Sig_transdc_resp-reg_receiver"/>
</dbReference>
<keyword evidence="8" id="KW-1185">Reference proteome</keyword>
<gene>
    <name evidence="7" type="ORF">GCM10007933_23030</name>
</gene>
<dbReference type="SUPFAM" id="SSF47384">
    <property type="entry name" value="Homodimeric domain of signal transducing histidine kinase"/>
    <property type="match status" value="1"/>
</dbReference>
<comment type="caution">
    <text evidence="7">The sequence shown here is derived from an EMBL/GenBank/DDBJ whole genome shotgun (WGS) entry which is preliminary data.</text>
</comment>
<dbReference type="SMART" id="SM00448">
    <property type="entry name" value="REC"/>
    <property type="match status" value="1"/>
</dbReference>
<dbReference type="InterPro" id="IPR003661">
    <property type="entry name" value="HisK_dim/P_dom"/>
</dbReference>
<dbReference type="RefSeq" id="WP_284188124.1">
    <property type="nucleotide sequence ID" value="NZ_BSPX01000033.1"/>
</dbReference>
<dbReference type="Gene3D" id="3.30.565.10">
    <property type="entry name" value="Histidine kinase-like ATPase, C-terminal domain"/>
    <property type="match status" value="1"/>
</dbReference>
<feature type="modified residue" description="4-aspartylphosphate" evidence="4">
    <location>
        <position position="52"/>
    </location>
</feature>
<comment type="catalytic activity">
    <reaction evidence="1">
        <text>ATP + protein L-histidine = ADP + protein N-phospho-L-histidine.</text>
        <dbReference type="EC" id="2.7.13.3"/>
    </reaction>
</comment>
<dbReference type="PRINTS" id="PR00344">
    <property type="entry name" value="BCTRLSENSOR"/>
</dbReference>
<proteinExistence type="predicted"/>
<organism evidence="7 8">
    <name type="scientific">Zoogloea oryzae</name>
    <dbReference type="NCBI Taxonomy" id="310767"/>
    <lineage>
        <taxon>Bacteria</taxon>
        <taxon>Pseudomonadati</taxon>
        <taxon>Pseudomonadota</taxon>
        <taxon>Betaproteobacteria</taxon>
        <taxon>Rhodocyclales</taxon>
        <taxon>Zoogloeaceae</taxon>
        <taxon>Zoogloea</taxon>
    </lineage>
</organism>
<evidence type="ECO:0000259" key="5">
    <source>
        <dbReference type="PROSITE" id="PS50109"/>
    </source>
</evidence>
<evidence type="ECO:0000256" key="3">
    <source>
        <dbReference type="ARBA" id="ARBA00022553"/>
    </source>
</evidence>
<dbReference type="EC" id="2.7.13.3" evidence="2"/>
<evidence type="ECO:0000259" key="6">
    <source>
        <dbReference type="PROSITE" id="PS50110"/>
    </source>
</evidence>
<evidence type="ECO:0000313" key="8">
    <source>
        <dbReference type="Proteomes" id="UP001157167"/>
    </source>
</evidence>
<reference evidence="8" key="1">
    <citation type="journal article" date="2019" name="Int. J. Syst. Evol. Microbiol.">
        <title>The Global Catalogue of Microorganisms (GCM) 10K type strain sequencing project: providing services to taxonomists for standard genome sequencing and annotation.</title>
        <authorList>
            <consortium name="The Broad Institute Genomics Platform"/>
            <consortium name="The Broad Institute Genome Sequencing Center for Infectious Disease"/>
            <person name="Wu L."/>
            <person name="Ma J."/>
        </authorList>
    </citation>
    <scope>NUCLEOTIDE SEQUENCE [LARGE SCALE GENOMIC DNA]</scope>
    <source>
        <strain evidence="8">NBRC 102407</strain>
    </source>
</reference>
<dbReference type="Pfam" id="PF02518">
    <property type="entry name" value="HATPase_c"/>
    <property type="match status" value="1"/>
</dbReference>
<dbReference type="InterPro" id="IPR004358">
    <property type="entry name" value="Sig_transdc_His_kin-like_C"/>
</dbReference>
<dbReference type="CDD" id="cd00082">
    <property type="entry name" value="HisKA"/>
    <property type="match status" value="1"/>
</dbReference>
<dbReference type="EMBL" id="BSPX01000033">
    <property type="protein sequence ID" value="GLT22842.1"/>
    <property type="molecule type" value="Genomic_DNA"/>
</dbReference>
<dbReference type="Proteomes" id="UP001157167">
    <property type="component" value="Unassembled WGS sequence"/>
</dbReference>
<evidence type="ECO:0000256" key="2">
    <source>
        <dbReference type="ARBA" id="ARBA00012438"/>
    </source>
</evidence>
<dbReference type="Pfam" id="PF00072">
    <property type="entry name" value="Response_reg"/>
    <property type="match status" value="1"/>
</dbReference>
<dbReference type="Gene3D" id="3.40.50.2300">
    <property type="match status" value="1"/>
</dbReference>
<dbReference type="PANTHER" id="PTHR43065:SF50">
    <property type="entry name" value="HISTIDINE KINASE"/>
    <property type="match status" value="1"/>
</dbReference>
<protein>
    <recommendedName>
        <fullName evidence="2">histidine kinase</fullName>
        <ecNumber evidence="2">2.7.13.3</ecNumber>
    </recommendedName>
</protein>
<evidence type="ECO:0000256" key="4">
    <source>
        <dbReference type="PROSITE-ProRule" id="PRU00169"/>
    </source>
</evidence>
<feature type="domain" description="Histidine kinase" evidence="5">
    <location>
        <begin position="168"/>
        <end position="412"/>
    </location>
</feature>
<feature type="domain" description="Response regulatory" evidence="6">
    <location>
        <begin position="3"/>
        <end position="119"/>
    </location>
</feature>
<keyword evidence="3 4" id="KW-0597">Phosphoprotein</keyword>
<dbReference type="InterPro" id="IPR011006">
    <property type="entry name" value="CheY-like_superfamily"/>
</dbReference>
<dbReference type="InterPro" id="IPR036890">
    <property type="entry name" value="HATPase_C_sf"/>
</dbReference>
<dbReference type="SUPFAM" id="SSF52172">
    <property type="entry name" value="CheY-like"/>
    <property type="match status" value="1"/>
</dbReference>
<evidence type="ECO:0000313" key="7">
    <source>
        <dbReference type="EMBL" id="GLT22842.1"/>
    </source>
</evidence>
<dbReference type="CDD" id="cd19920">
    <property type="entry name" value="REC_PA4781-like"/>
    <property type="match status" value="1"/>
</dbReference>
<dbReference type="InterPro" id="IPR036097">
    <property type="entry name" value="HisK_dim/P_sf"/>
</dbReference>
<dbReference type="SMART" id="SM00387">
    <property type="entry name" value="HATPase_c"/>
    <property type="match status" value="1"/>
</dbReference>
<name>A0ABQ6FDZ4_9RHOO</name>
<dbReference type="PROSITE" id="PS50110">
    <property type="entry name" value="RESPONSE_REGULATORY"/>
    <property type="match status" value="1"/>
</dbReference>
<dbReference type="SUPFAM" id="SSF55874">
    <property type="entry name" value="ATPase domain of HSP90 chaperone/DNA topoisomerase II/histidine kinase"/>
    <property type="match status" value="1"/>
</dbReference>
<dbReference type="PROSITE" id="PS50109">
    <property type="entry name" value="HIS_KIN"/>
    <property type="match status" value="1"/>
</dbReference>
<dbReference type="InterPro" id="IPR005467">
    <property type="entry name" value="His_kinase_dom"/>
</dbReference>
<accession>A0ABQ6FDZ4</accession>